<comment type="caution">
    <text evidence="3">The sequence shown here is derived from an EMBL/GenBank/DDBJ whole genome shotgun (WGS) entry which is preliminary data.</text>
</comment>
<dbReference type="Gene3D" id="1.10.10.10">
    <property type="entry name" value="Winged helix-like DNA-binding domain superfamily/Winged helix DNA-binding domain"/>
    <property type="match status" value="1"/>
</dbReference>
<dbReference type="SMART" id="SM00028">
    <property type="entry name" value="TPR"/>
    <property type="match status" value="6"/>
</dbReference>
<accession>A0A7W9SVW0</accession>
<dbReference type="Gene3D" id="1.25.40.10">
    <property type="entry name" value="Tetratricopeptide repeat domain"/>
    <property type="match status" value="2"/>
</dbReference>
<protein>
    <submittedName>
        <fullName evidence="3">Putative ATPase/class 3 adenylate cyclase/Tfp pilus assembly protein PilF</fullName>
    </submittedName>
</protein>
<dbReference type="InterPro" id="IPR058852">
    <property type="entry name" value="HTH_77"/>
</dbReference>
<proteinExistence type="predicted"/>
<dbReference type="PRINTS" id="PR00364">
    <property type="entry name" value="DISEASERSIST"/>
</dbReference>
<dbReference type="Pfam" id="PF13424">
    <property type="entry name" value="TPR_12"/>
    <property type="match status" value="2"/>
</dbReference>
<feature type="repeat" description="TPR" evidence="1">
    <location>
        <begin position="698"/>
        <end position="731"/>
    </location>
</feature>
<dbReference type="SUPFAM" id="SSF55073">
    <property type="entry name" value="Nucleotide cyclase"/>
    <property type="match status" value="1"/>
</dbReference>
<dbReference type="InterPro" id="IPR027417">
    <property type="entry name" value="P-loop_NTPase"/>
</dbReference>
<dbReference type="PROSITE" id="PS50005">
    <property type="entry name" value="TPR"/>
    <property type="match status" value="1"/>
</dbReference>
<dbReference type="Pfam" id="PF25872">
    <property type="entry name" value="HTH_77"/>
    <property type="match status" value="1"/>
</dbReference>
<evidence type="ECO:0000313" key="3">
    <source>
        <dbReference type="EMBL" id="MBB6052933.1"/>
    </source>
</evidence>
<feature type="domain" description="Guanylate cyclase" evidence="2">
    <location>
        <begin position="13"/>
        <end position="125"/>
    </location>
</feature>
<gene>
    <name evidence="3" type="ORF">HNQ39_004765</name>
</gene>
<dbReference type="Gene3D" id="3.40.50.300">
    <property type="entry name" value="P-loop containing nucleotide triphosphate hydrolases"/>
    <property type="match status" value="1"/>
</dbReference>
<organism evidence="3 4">
    <name type="scientific">Armatimonas rosea</name>
    <dbReference type="NCBI Taxonomy" id="685828"/>
    <lineage>
        <taxon>Bacteria</taxon>
        <taxon>Bacillati</taxon>
        <taxon>Armatimonadota</taxon>
        <taxon>Armatimonadia</taxon>
        <taxon>Armatimonadales</taxon>
        <taxon>Armatimonadaceae</taxon>
        <taxon>Armatimonas</taxon>
    </lineage>
</organism>
<dbReference type="PANTHER" id="PTHR47691:SF3">
    <property type="entry name" value="HTH-TYPE TRANSCRIPTIONAL REGULATOR RV0890C-RELATED"/>
    <property type="match status" value="1"/>
</dbReference>
<dbReference type="GO" id="GO:0035556">
    <property type="term" value="P:intracellular signal transduction"/>
    <property type="evidence" value="ECO:0007669"/>
    <property type="project" value="InterPro"/>
</dbReference>
<dbReference type="AlphaFoldDB" id="A0A7W9SVW0"/>
<reference evidence="3 4" key="1">
    <citation type="submission" date="2020-08" db="EMBL/GenBank/DDBJ databases">
        <title>Genomic Encyclopedia of Type Strains, Phase IV (KMG-IV): sequencing the most valuable type-strain genomes for metagenomic binning, comparative biology and taxonomic classification.</title>
        <authorList>
            <person name="Goeker M."/>
        </authorList>
    </citation>
    <scope>NUCLEOTIDE SEQUENCE [LARGE SCALE GENOMIC DNA]</scope>
    <source>
        <strain evidence="3 4">DSM 23562</strain>
    </source>
</reference>
<dbReference type="SMART" id="SM00044">
    <property type="entry name" value="CYCc"/>
    <property type="match status" value="1"/>
</dbReference>
<keyword evidence="4" id="KW-1185">Reference proteome</keyword>
<dbReference type="PANTHER" id="PTHR47691">
    <property type="entry name" value="REGULATOR-RELATED"/>
    <property type="match status" value="1"/>
</dbReference>
<name>A0A7W9SVW0_ARMRO</name>
<dbReference type="SUPFAM" id="SSF48452">
    <property type="entry name" value="TPR-like"/>
    <property type="match status" value="2"/>
</dbReference>
<dbReference type="InterPro" id="IPR019734">
    <property type="entry name" value="TPR_rpt"/>
</dbReference>
<dbReference type="Pfam" id="PF00211">
    <property type="entry name" value="Guanylate_cyc"/>
    <property type="match status" value="1"/>
</dbReference>
<evidence type="ECO:0000313" key="4">
    <source>
        <dbReference type="Proteomes" id="UP000520814"/>
    </source>
</evidence>
<dbReference type="InterPro" id="IPR001054">
    <property type="entry name" value="A/G_cyclase"/>
</dbReference>
<dbReference type="InterPro" id="IPR036388">
    <property type="entry name" value="WH-like_DNA-bd_sf"/>
</dbReference>
<dbReference type="InterPro" id="IPR011990">
    <property type="entry name" value="TPR-like_helical_dom_sf"/>
</dbReference>
<dbReference type="SUPFAM" id="SSF52540">
    <property type="entry name" value="P-loop containing nucleoside triphosphate hydrolases"/>
    <property type="match status" value="1"/>
</dbReference>
<dbReference type="GO" id="GO:0009190">
    <property type="term" value="P:cyclic nucleotide biosynthetic process"/>
    <property type="evidence" value="ECO:0007669"/>
    <property type="project" value="InterPro"/>
</dbReference>
<dbReference type="CDD" id="cd07302">
    <property type="entry name" value="CHD"/>
    <property type="match status" value="1"/>
</dbReference>
<dbReference type="InterPro" id="IPR029787">
    <property type="entry name" value="Nucleotide_cyclase"/>
</dbReference>
<evidence type="ECO:0000256" key="1">
    <source>
        <dbReference type="PROSITE-ProRule" id="PRU00339"/>
    </source>
</evidence>
<dbReference type="Gene3D" id="3.30.70.1230">
    <property type="entry name" value="Nucleotide cyclase"/>
    <property type="match status" value="1"/>
</dbReference>
<keyword evidence="1" id="KW-0802">TPR repeat</keyword>
<sequence>MSDSVGGSFQTHSFLFSDIEGSTRLLEQFPEPMRQALQEHEARLRRVFAQYQGEVFKTLGGAFCVRFDQLQAAVGAALDSQQCVKGLAVVEGEPLQVRMSVHAGLAEARDNDYFGPALNRTARQLGVAHGEQVLVSEAAVRLLGEGLPAHASLRDLGKHRLKDLGPAETIYQLCHPELADTFPPLLSLAAVPNNLPQPATDFVGRASALAEVREQLGRHRLVTLVGPGGIGKTRLALQVAAEALEQLPDGAFFLDLAALSDPSLVPSLLAKTLELPEQSGKTIEAALHEYLKPRTLLLLWDNVEHLLEPCATLIGRLLQVCPGLKVLTTSRELLGVFGEQLYRVPSFGVQEATDFFVARARLHQSSFVATGDSLGSIRGICARLEGIPLALELAAARVRTLSPQQIEARLDDVFRLLTGSGRETLARQQTLQALIDWSYDLLSDDERQLLRRLSVFAGGWTLEAAEAICGGSSLDAAEVLDLLTALVEKSLVMVDEVGGVSRYRLLEVLRQYSNKRFLAEEPVDQKQVLERAYQSWFMELARRAATALYGPDQGHWIKVLEADHDNLRSAQDIGGATTVALTADLVGFWWLRGYITEGRQRLLRARERYPELPSELQVRLLAGAALFAEKQGDYQEAITLQESCLALAQQLGNKTEAARALVKLGQLVAAQGQPERAHTYYEEGLQLFRDANQAQGEAWTLNILGILAFQQGDHERAHHYYQESLALQRRLGNPENIAACLNNLGLLAHHQGFLEKARALYEEVLQIHTDLGDRNNLAATLHNLGSVARQGGELALAQQRLREALALEEELGEPRERASTLIELGAAVYGDGNPTAARRLLAEGSALVRQYQLKGSAPELLELWAQIALDRGQRTQAATLVQAAEALRQELGKPRSVWAQREYERLQAALVGETAHSAQGWEALLQEQEQQALQNP</sequence>
<dbReference type="PROSITE" id="PS50125">
    <property type="entry name" value="GUANYLATE_CYCLASE_2"/>
    <property type="match status" value="1"/>
</dbReference>
<dbReference type="RefSeq" id="WP_184202736.1">
    <property type="nucleotide sequence ID" value="NZ_JACHGW010000005.1"/>
</dbReference>
<dbReference type="Proteomes" id="UP000520814">
    <property type="component" value="Unassembled WGS sequence"/>
</dbReference>
<dbReference type="GO" id="GO:0004016">
    <property type="term" value="F:adenylate cyclase activity"/>
    <property type="evidence" value="ECO:0007669"/>
    <property type="project" value="UniProtKB-ARBA"/>
</dbReference>
<dbReference type="EMBL" id="JACHGW010000005">
    <property type="protein sequence ID" value="MBB6052933.1"/>
    <property type="molecule type" value="Genomic_DNA"/>
</dbReference>
<evidence type="ECO:0000259" key="2">
    <source>
        <dbReference type="PROSITE" id="PS50125"/>
    </source>
</evidence>
<dbReference type="Pfam" id="PF13374">
    <property type="entry name" value="TPR_10"/>
    <property type="match status" value="1"/>
</dbReference>